<evidence type="ECO:0008006" key="5">
    <source>
        <dbReference type="Google" id="ProtNLM"/>
    </source>
</evidence>
<proteinExistence type="predicted"/>
<name>A0ABS2K653_9GAMM</name>
<feature type="region of interest" description="Disordered" evidence="1">
    <location>
        <begin position="104"/>
        <end position="123"/>
    </location>
</feature>
<sequence length="177" mass="18930">MKYQGMILLVALCAVGSACDMSDTSMANGAITLKNDIVTLHVSGAPDAAINAAGDLQVGDKVVTVNAAERGLLMMYYQSVHDVNHTGREMGKIGTKVGAKALKDKVEGKSKTDQDQDAEAGGQQLHQLSRQICQDQANIKTVQDQLTAQLADFKPYANIITQDSVTSCQKDDDDDKD</sequence>
<keyword evidence="4" id="KW-1185">Reference proteome</keyword>
<keyword evidence="2" id="KW-0732">Signal</keyword>
<evidence type="ECO:0000313" key="4">
    <source>
        <dbReference type="Proteomes" id="UP001430149"/>
    </source>
</evidence>
<feature type="chain" id="PRO_5047211384" description="DUF2884 family protein" evidence="2">
    <location>
        <begin position="19"/>
        <end position="177"/>
    </location>
</feature>
<dbReference type="RefSeq" id="WP_204681593.1">
    <property type="nucleotide sequence ID" value="NZ_BSNR01000001.1"/>
</dbReference>
<gene>
    <name evidence="3" type="ORF">ISP19_10420</name>
</gene>
<evidence type="ECO:0000256" key="1">
    <source>
        <dbReference type="SAM" id="MobiDB-lite"/>
    </source>
</evidence>
<feature type="signal peptide" evidence="2">
    <location>
        <begin position="1"/>
        <end position="18"/>
    </location>
</feature>
<reference evidence="3" key="1">
    <citation type="submission" date="2020-10" db="EMBL/GenBank/DDBJ databases">
        <title>Phylogeny of dyella-like bacteria.</title>
        <authorList>
            <person name="Fu J."/>
        </authorList>
    </citation>
    <scope>NUCLEOTIDE SEQUENCE</scope>
    <source>
        <strain evidence="3">DHOC52</strain>
    </source>
</reference>
<organism evidence="3 4">
    <name type="scientific">Dyella flava</name>
    <dbReference type="NCBI Taxonomy" id="1920170"/>
    <lineage>
        <taxon>Bacteria</taxon>
        <taxon>Pseudomonadati</taxon>
        <taxon>Pseudomonadota</taxon>
        <taxon>Gammaproteobacteria</taxon>
        <taxon>Lysobacterales</taxon>
        <taxon>Rhodanobacteraceae</taxon>
        <taxon>Dyella</taxon>
    </lineage>
</organism>
<evidence type="ECO:0000256" key="2">
    <source>
        <dbReference type="SAM" id="SignalP"/>
    </source>
</evidence>
<evidence type="ECO:0000313" key="3">
    <source>
        <dbReference type="EMBL" id="MBM7125783.1"/>
    </source>
</evidence>
<dbReference type="Proteomes" id="UP001430149">
    <property type="component" value="Unassembled WGS sequence"/>
</dbReference>
<comment type="caution">
    <text evidence="3">The sequence shown here is derived from an EMBL/GenBank/DDBJ whole genome shotgun (WGS) entry which is preliminary data.</text>
</comment>
<dbReference type="PROSITE" id="PS51257">
    <property type="entry name" value="PROKAR_LIPOPROTEIN"/>
    <property type="match status" value="1"/>
</dbReference>
<feature type="compositionally biased region" description="Basic and acidic residues" evidence="1">
    <location>
        <begin position="104"/>
        <end position="114"/>
    </location>
</feature>
<accession>A0ABS2K653</accession>
<dbReference type="EMBL" id="JADIKE010000035">
    <property type="protein sequence ID" value="MBM7125783.1"/>
    <property type="molecule type" value="Genomic_DNA"/>
</dbReference>
<protein>
    <recommendedName>
        <fullName evidence="5">DUF2884 family protein</fullName>
    </recommendedName>
</protein>